<dbReference type="PANTHER" id="PTHR23149:SF33">
    <property type="entry name" value="PROTEIN TMA23"/>
    <property type="match status" value="1"/>
</dbReference>
<proteinExistence type="predicted"/>
<feature type="region of interest" description="Disordered" evidence="1">
    <location>
        <begin position="30"/>
        <end position="54"/>
    </location>
</feature>
<dbReference type="RefSeq" id="XP_031005527.1">
    <property type="nucleotide sequence ID" value="XM_031149689.1"/>
</dbReference>
<accession>A0A8H8TY42</accession>
<keyword evidence="3" id="KW-1185">Reference proteome</keyword>
<dbReference type="PANTHER" id="PTHR23149">
    <property type="entry name" value="G PATCH DOMAIN CONTAINING PROTEIN"/>
    <property type="match status" value="1"/>
</dbReference>
<dbReference type="OrthoDB" id="3366546at2759"/>
<feature type="compositionally biased region" description="Basic and acidic residues" evidence="1">
    <location>
        <begin position="168"/>
        <end position="179"/>
    </location>
</feature>
<dbReference type="EMBL" id="QGMH01000063">
    <property type="protein sequence ID" value="TVY26739.1"/>
    <property type="molecule type" value="Genomic_DNA"/>
</dbReference>
<dbReference type="AlphaFoldDB" id="A0A8H8TY42"/>
<organism evidence="2 3">
    <name type="scientific">Lachnellula hyalina</name>
    <dbReference type="NCBI Taxonomy" id="1316788"/>
    <lineage>
        <taxon>Eukaryota</taxon>
        <taxon>Fungi</taxon>
        <taxon>Dikarya</taxon>
        <taxon>Ascomycota</taxon>
        <taxon>Pezizomycotina</taxon>
        <taxon>Leotiomycetes</taxon>
        <taxon>Helotiales</taxon>
        <taxon>Lachnaceae</taxon>
        <taxon>Lachnellula</taxon>
    </lineage>
</organism>
<protein>
    <recommendedName>
        <fullName evidence="4">Protein TMA23</fullName>
    </recommendedName>
</protein>
<feature type="region of interest" description="Disordered" evidence="1">
    <location>
        <begin position="136"/>
        <end position="194"/>
    </location>
</feature>
<evidence type="ECO:0000256" key="1">
    <source>
        <dbReference type="SAM" id="MobiDB-lite"/>
    </source>
</evidence>
<dbReference type="InterPro" id="IPR050656">
    <property type="entry name" value="PINX1"/>
</dbReference>
<sequence>MNHAKIVQNFSISIHASHDKKIKPPLSLQYEHPPRRWRGTGHSLHPTNDKTGLSRPLLVSRKDNVLGVGKKQHNTSDMWWLNAFDNSLKGLDTSKQGTVVQTVTSGGLDMVAKGGGRFVGKKGLYSSFVRGECLTGTLGKESTPESSGTSTPDIQVGDKERARKRRKNDGLETKGERRERKAAKRAARAKESIPAIVKVEEIKEDIVNGVETKEERRERRRLKKLTKEAARNSVEVSSEKAKKKKRRKD</sequence>
<evidence type="ECO:0000313" key="3">
    <source>
        <dbReference type="Proteomes" id="UP000431533"/>
    </source>
</evidence>
<feature type="compositionally biased region" description="Basic and acidic residues" evidence="1">
    <location>
        <begin position="207"/>
        <end position="217"/>
    </location>
</feature>
<dbReference type="GeneID" id="41984931"/>
<reference evidence="2 3" key="1">
    <citation type="submission" date="2018-05" db="EMBL/GenBank/DDBJ databases">
        <title>Genome sequencing and assembly of the regulated plant pathogen Lachnellula willkommii and related sister species for the development of diagnostic species identification markers.</title>
        <authorList>
            <person name="Giroux E."/>
            <person name="Bilodeau G."/>
        </authorList>
    </citation>
    <scope>NUCLEOTIDE SEQUENCE [LARGE SCALE GENOMIC DNA]</scope>
    <source>
        <strain evidence="2 3">CBS 185.66</strain>
    </source>
</reference>
<dbReference type="Proteomes" id="UP000431533">
    <property type="component" value="Unassembled WGS sequence"/>
</dbReference>
<gene>
    <name evidence="2" type="ORF">LHYA1_G004733</name>
</gene>
<evidence type="ECO:0000313" key="2">
    <source>
        <dbReference type="EMBL" id="TVY26739.1"/>
    </source>
</evidence>
<name>A0A8H8TY42_9HELO</name>
<evidence type="ECO:0008006" key="4">
    <source>
        <dbReference type="Google" id="ProtNLM"/>
    </source>
</evidence>
<comment type="caution">
    <text evidence="2">The sequence shown here is derived from an EMBL/GenBank/DDBJ whole genome shotgun (WGS) entry which is preliminary data.</text>
</comment>
<feature type="region of interest" description="Disordered" evidence="1">
    <location>
        <begin position="207"/>
        <end position="249"/>
    </location>
</feature>